<name>A0ABP8GL68_9BACT</name>
<feature type="transmembrane region" description="Helical" evidence="1">
    <location>
        <begin position="309"/>
        <end position="327"/>
    </location>
</feature>
<dbReference type="InterPro" id="IPR050879">
    <property type="entry name" value="Acyltransferase_3"/>
</dbReference>
<dbReference type="RefSeq" id="WP_345254780.1">
    <property type="nucleotide sequence ID" value="NZ_BAABGY010000006.1"/>
</dbReference>
<dbReference type="EMBL" id="BAABGY010000006">
    <property type="protein sequence ID" value="GAA4326414.1"/>
    <property type="molecule type" value="Genomic_DNA"/>
</dbReference>
<evidence type="ECO:0000313" key="4">
    <source>
        <dbReference type="Proteomes" id="UP001501725"/>
    </source>
</evidence>
<evidence type="ECO:0000256" key="1">
    <source>
        <dbReference type="SAM" id="Phobius"/>
    </source>
</evidence>
<keyword evidence="4" id="KW-1185">Reference proteome</keyword>
<comment type="caution">
    <text evidence="3">The sequence shown here is derived from an EMBL/GenBank/DDBJ whole genome shotgun (WGS) entry which is preliminary data.</text>
</comment>
<keyword evidence="1" id="KW-0812">Transmembrane</keyword>
<feature type="transmembrane region" description="Helical" evidence="1">
    <location>
        <begin position="87"/>
        <end position="105"/>
    </location>
</feature>
<dbReference type="Proteomes" id="UP001501725">
    <property type="component" value="Unassembled WGS sequence"/>
</dbReference>
<feature type="transmembrane region" description="Helical" evidence="1">
    <location>
        <begin position="248"/>
        <end position="265"/>
    </location>
</feature>
<dbReference type="PANTHER" id="PTHR23028:SF53">
    <property type="entry name" value="ACYL_TRANSF_3 DOMAIN-CONTAINING PROTEIN"/>
    <property type="match status" value="1"/>
</dbReference>
<feature type="transmembrane region" description="Helical" evidence="1">
    <location>
        <begin position="215"/>
        <end position="236"/>
    </location>
</feature>
<keyword evidence="1" id="KW-0472">Membrane</keyword>
<gene>
    <name evidence="3" type="ORF">GCM10023184_15050</name>
</gene>
<sequence length="376" mass="43994">MERPRYIAGLDGLRFLSITFVVLHHLFTFMTAFGFTAFHEQVLGLIGYYGIQFFFMGSGFLITYLLLTESERRHRVDLKKFYSRRVLRIWPAYYLLISIVVLLLLHSEWWRIPGYTERYAPVAEDANKFYFFFVPHLEPFFHPTAPYVHHTYTIGIEEQFYLVWGLLFLWARKYILHVFLFLVLTIPVLNAVHAWSHGHEGGSRVLGLFNNAVTYLQYSRFSTFAIGSLFGYAYFYQKPWINVFRRPTVQLLVYAVLVASIALRVELPFVQNEYISGLMACFMLMASFRENSLVNYEAPWLGALGRISYGIYLFHIIAIVLVCRLVAAIPQLDKNSYGTLALLCVLTLGLSTAFGWLSYHFFERFFLRLKRRLRTV</sequence>
<feature type="domain" description="Acyltransferase 3" evidence="2">
    <location>
        <begin position="8"/>
        <end position="355"/>
    </location>
</feature>
<feature type="transmembrane region" description="Helical" evidence="1">
    <location>
        <begin position="339"/>
        <end position="362"/>
    </location>
</feature>
<feature type="transmembrane region" description="Helical" evidence="1">
    <location>
        <begin position="12"/>
        <end position="34"/>
    </location>
</feature>
<keyword evidence="1" id="KW-1133">Transmembrane helix</keyword>
<organism evidence="3 4">
    <name type="scientific">Flaviaesturariibacter amylovorans</name>
    <dbReference type="NCBI Taxonomy" id="1084520"/>
    <lineage>
        <taxon>Bacteria</taxon>
        <taxon>Pseudomonadati</taxon>
        <taxon>Bacteroidota</taxon>
        <taxon>Chitinophagia</taxon>
        <taxon>Chitinophagales</taxon>
        <taxon>Chitinophagaceae</taxon>
        <taxon>Flaviaestuariibacter</taxon>
    </lineage>
</organism>
<dbReference type="InterPro" id="IPR002656">
    <property type="entry name" value="Acyl_transf_3_dom"/>
</dbReference>
<feature type="transmembrane region" description="Helical" evidence="1">
    <location>
        <begin position="147"/>
        <end position="167"/>
    </location>
</feature>
<proteinExistence type="predicted"/>
<dbReference type="PANTHER" id="PTHR23028">
    <property type="entry name" value="ACETYLTRANSFERASE"/>
    <property type="match status" value="1"/>
</dbReference>
<protein>
    <recommendedName>
        <fullName evidence="2">Acyltransferase 3 domain-containing protein</fullName>
    </recommendedName>
</protein>
<feature type="transmembrane region" description="Helical" evidence="1">
    <location>
        <begin position="46"/>
        <end position="67"/>
    </location>
</feature>
<evidence type="ECO:0000313" key="3">
    <source>
        <dbReference type="EMBL" id="GAA4326414.1"/>
    </source>
</evidence>
<reference evidence="4" key="1">
    <citation type="journal article" date="2019" name="Int. J. Syst. Evol. Microbiol.">
        <title>The Global Catalogue of Microorganisms (GCM) 10K type strain sequencing project: providing services to taxonomists for standard genome sequencing and annotation.</title>
        <authorList>
            <consortium name="The Broad Institute Genomics Platform"/>
            <consortium name="The Broad Institute Genome Sequencing Center for Infectious Disease"/>
            <person name="Wu L."/>
            <person name="Ma J."/>
        </authorList>
    </citation>
    <scope>NUCLEOTIDE SEQUENCE [LARGE SCALE GENOMIC DNA]</scope>
    <source>
        <strain evidence="4">JCM 17919</strain>
    </source>
</reference>
<evidence type="ECO:0000259" key="2">
    <source>
        <dbReference type="Pfam" id="PF01757"/>
    </source>
</evidence>
<dbReference type="Pfam" id="PF01757">
    <property type="entry name" value="Acyl_transf_3"/>
    <property type="match status" value="1"/>
</dbReference>
<feature type="transmembrane region" description="Helical" evidence="1">
    <location>
        <begin position="174"/>
        <end position="195"/>
    </location>
</feature>
<accession>A0ABP8GL68</accession>